<gene>
    <name evidence="1" type="ORF">METZ01_LOCUS190232</name>
</gene>
<dbReference type="EMBL" id="UINC01039217">
    <property type="protein sequence ID" value="SVB37378.1"/>
    <property type="molecule type" value="Genomic_DNA"/>
</dbReference>
<sequence>MVWAKWQQRYHPGSFYSSGKDSLMQRAGAGLAAGIYFRSIRHKSPEATHIFIIYVCNLLYTKSAYLTTSYKSTSWPNPSISLGMTSHELVSYN</sequence>
<name>A0A382DG61_9ZZZZ</name>
<accession>A0A382DG61</accession>
<evidence type="ECO:0000313" key="1">
    <source>
        <dbReference type="EMBL" id="SVB37378.1"/>
    </source>
</evidence>
<proteinExistence type="predicted"/>
<protein>
    <submittedName>
        <fullName evidence="1">Uncharacterized protein</fullName>
    </submittedName>
</protein>
<dbReference type="AlphaFoldDB" id="A0A382DG61"/>
<reference evidence="1" key="1">
    <citation type="submission" date="2018-05" db="EMBL/GenBank/DDBJ databases">
        <authorList>
            <person name="Lanie J.A."/>
            <person name="Ng W.-L."/>
            <person name="Kazmierczak K.M."/>
            <person name="Andrzejewski T.M."/>
            <person name="Davidsen T.M."/>
            <person name="Wayne K.J."/>
            <person name="Tettelin H."/>
            <person name="Glass J.I."/>
            <person name="Rusch D."/>
            <person name="Podicherti R."/>
            <person name="Tsui H.-C.T."/>
            <person name="Winkler M.E."/>
        </authorList>
    </citation>
    <scope>NUCLEOTIDE SEQUENCE</scope>
</reference>
<organism evidence="1">
    <name type="scientific">marine metagenome</name>
    <dbReference type="NCBI Taxonomy" id="408172"/>
    <lineage>
        <taxon>unclassified sequences</taxon>
        <taxon>metagenomes</taxon>
        <taxon>ecological metagenomes</taxon>
    </lineage>
</organism>